<gene>
    <name evidence="1" type="ORF">K443DRAFT_256265</name>
</gene>
<accession>A0A0C9XI06</accession>
<dbReference type="HOGENOM" id="CLU_2794311_0_0_1"/>
<organism evidence="1 2">
    <name type="scientific">Laccaria amethystina LaAM-08-1</name>
    <dbReference type="NCBI Taxonomy" id="1095629"/>
    <lineage>
        <taxon>Eukaryota</taxon>
        <taxon>Fungi</taxon>
        <taxon>Dikarya</taxon>
        <taxon>Basidiomycota</taxon>
        <taxon>Agaricomycotina</taxon>
        <taxon>Agaricomycetes</taxon>
        <taxon>Agaricomycetidae</taxon>
        <taxon>Agaricales</taxon>
        <taxon>Agaricineae</taxon>
        <taxon>Hydnangiaceae</taxon>
        <taxon>Laccaria</taxon>
    </lineage>
</organism>
<reference evidence="1 2" key="1">
    <citation type="submission" date="2014-04" db="EMBL/GenBank/DDBJ databases">
        <authorList>
            <consortium name="DOE Joint Genome Institute"/>
            <person name="Kuo A."/>
            <person name="Kohler A."/>
            <person name="Nagy L.G."/>
            <person name="Floudas D."/>
            <person name="Copeland A."/>
            <person name="Barry K.W."/>
            <person name="Cichocki N."/>
            <person name="Veneault-Fourrey C."/>
            <person name="LaButti K."/>
            <person name="Lindquist E.A."/>
            <person name="Lipzen A."/>
            <person name="Lundell T."/>
            <person name="Morin E."/>
            <person name="Murat C."/>
            <person name="Sun H."/>
            <person name="Tunlid A."/>
            <person name="Henrissat B."/>
            <person name="Grigoriev I.V."/>
            <person name="Hibbett D.S."/>
            <person name="Martin F."/>
            <person name="Nordberg H.P."/>
            <person name="Cantor M.N."/>
            <person name="Hua S.X."/>
        </authorList>
    </citation>
    <scope>NUCLEOTIDE SEQUENCE [LARGE SCALE GENOMIC DNA]</scope>
    <source>
        <strain evidence="1 2">LaAM-08-1</strain>
    </source>
</reference>
<dbReference type="OrthoDB" id="3112901at2759"/>
<dbReference type="AlphaFoldDB" id="A0A0C9XI06"/>
<name>A0A0C9XI06_9AGAR</name>
<keyword evidence="2" id="KW-1185">Reference proteome</keyword>
<dbReference type="Proteomes" id="UP000054477">
    <property type="component" value="Unassembled WGS sequence"/>
</dbReference>
<protein>
    <submittedName>
        <fullName evidence="1">Uncharacterized protein</fullName>
    </submittedName>
</protein>
<proteinExistence type="predicted"/>
<evidence type="ECO:0000313" key="1">
    <source>
        <dbReference type="EMBL" id="KIJ97276.1"/>
    </source>
</evidence>
<dbReference type="EMBL" id="KN838698">
    <property type="protein sequence ID" value="KIJ97276.1"/>
    <property type="molecule type" value="Genomic_DNA"/>
</dbReference>
<sequence>MPTQLMFYLIQALDPCLRHGARWRSAVPPALVTACRGQAPWTPWYTCLILALVHTFHPSYTSQKHFVF</sequence>
<reference evidence="2" key="2">
    <citation type="submission" date="2015-01" db="EMBL/GenBank/DDBJ databases">
        <title>Evolutionary Origins and Diversification of the Mycorrhizal Mutualists.</title>
        <authorList>
            <consortium name="DOE Joint Genome Institute"/>
            <consortium name="Mycorrhizal Genomics Consortium"/>
            <person name="Kohler A."/>
            <person name="Kuo A."/>
            <person name="Nagy L.G."/>
            <person name="Floudas D."/>
            <person name="Copeland A."/>
            <person name="Barry K.W."/>
            <person name="Cichocki N."/>
            <person name="Veneault-Fourrey C."/>
            <person name="LaButti K."/>
            <person name="Lindquist E.A."/>
            <person name="Lipzen A."/>
            <person name="Lundell T."/>
            <person name="Morin E."/>
            <person name="Murat C."/>
            <person name="Riley R."/>
            <person name="Ohm R."/>
            <person name="Sun H."/>
            <person name="Tunlid A."/>
            <person name="Henrissat B."/>
            <person name="Grigoriev I.V."/>
            <person name="Hibbett D.S."/>
            <person name="Martin F."/>
        </authorList>
    </citation>
    <scope>NUCLEOTIDE SEQUENCE [LARGE SCALE GENOMIC DNA]</scope>
    <source>
        <strain evidence="2">LaAM-08-1</strain>
    </source>
</reference>
<evidence type="ECO:0000313" key="2">
    <source>
        <dbReference type="Proteomes" id="UP000054477"/>
    </source>
</evidence>